<sequence length="337" mass="37728">MTVILHIGFPKTATTSLQRVFSDNRDAFSDKGLLYPIVDSDFKQRYLKAFLSKPGAPELKINSAIKKKLNDVKQIVAANPGKHVLLSCEELTNSQSFDVRAPLLSELRKYLRSLSQDIRVVSYVREPSAYYLSRMQEHVKSAGGIVPPEQFKPDFAHSIEQYEKALNAQSIVRPFERDQLIGGGILSDFLHQISDLVNIDPSAFDEPKTNESLPAEAMFVLDIARQSPKAIGKGVSYDSPQSQHFWRQIQRISKQVGATQKPILFESAARKAEMAASDDLRILKSKYGITFQPYKSLAEPAPTDPLTSVETILPVNRQQALAIWGIFTHRANKAMMP</sequence>
<dbReference type="GeneID" id="83882252"/>
<dbReference type="RefSeq" id="WP_058312444.1">
    <property type="nucleotide sequence ID" value="NZ_CYTW01000004.1"/>
</dbReference>
<organism evidence="1 2">
    <name type="scientific">Shimia thalassica</name>
    <dbReference type="NCBI Taxonomy" id="1715693"/>
    <lineage>
        <taxon>Bacteria</taxon>
        <taxon>Pseudomonadati</taxon>
        <taxon>Pseudomonadota</taxon>
        <taxon>Alphaproteobacteria</taxon>
        <taxon>Rhodobacterales</taxon>
        <taxon>Roseobacteraceae</taxon>
    </lineage>
</organism>
<gene>
    <name evidence="1" type="ORF">PH7735_03272</name>
</gene>
<evidence type="ECO:0000313" key="2">
    <source>
        <dbReference type="Proteomes" id="UP000051870"/>
    </source>
</evidence>
<reference evidence="2" key="1">
    <citation type="submission" date="2015-09" db="EMBL/GenBank/DDBJ databases">
        <authorList>
            <person name="Rodrigo-Torres Lidia"/>
            <person name="Arahal R.David."/>
        </authorList>
    </citation>
    <scope>NUCLEOTIDE SEQUENCE [LARGE SCALE GENOMIC DNA]</scope>
    <source>
        <strain evidence="2">CECT 7735</strain>
    </source>
</reference>
<dbReference type="Gene3D" id="3.40.50.300">
    <property type="entry name" value="P-loop containing nucleotide triphosphate hydrolases"/>
    <property type="match status" value="1"/>
</dbReference>
<dbReference type="Proteomes" id="UP000051870">
    <property type="component" value="Unassembled WGS sequence"/>
</dbReference>
<protein>
    <recommendedName>
        <fullName evidence="3">Sulfotransferase family protein</fullName>
    </recommendedName>
</protein>
<accession>A0A0P1IEL8</accession>
<evidence type="ECO:0000313" key="1">
    <source>
        <dbReference type="EMBL" id="CUK08631.1"/>
    </source>
</evidence>
<evidence type="ECO:0008006" key="3">
    <source>
        <dbReference type="Google" id="ProtNLM"/>
    </source>
</evidence>
<keyword evidence="2" id="KW-1185">Reference proteome</keyword>
<dbReference type="SUPFAM" id="SSF52540">
    <property type="entry name" value="P-loop containing nucleoside triphosphate hydrolases"/>
    <property type="match status" value="1"/>
</dbReference>
<name>A0A0P1IEL8_9RHOB</name>
<proteinExistence type="predicted"/>
<dbReference type="InterPro" id="IPR027417">
    <property type="entry name" value="P-loop_NTPase"/>
</dbReference>
<dbReference type="STRING" id="1715693.PH7735_03272"/>
<dbReference type="AlphaFoldDB" id="A0A0P1IEL8"/>
<dbReference type="EMBL" id="CYTW01000004">
    <property type="protein sequence ID" value="CUK08631.1"/>
    <property type="molecule type" value="Genomic_DNA"/>
</dbReference>